<sequence>SVSNRSLVEALEAKVLSLQQQLLCNVEKIDPVPDAMLATEFRQLAKAIKGLSRQIQFNDSDSLIRIDAIRQSLLVGRVKQEDLKSAVRMRPIVEAFVWSVLYGRLFCSPFYMFESIDLANDFLVLFGEDHQHQWPSPTTSSEQWRLISMEQLLHQVGEEVITTGIVQEKCPQLEANIQRVRSKVKDNIEGYLVRVSPGTNFSRVDDIVDKAFSLALHIFLQRCRIQVVYPEVGDAYEGEQPHLDSIAESIEVEKGSVALIASPGLAKWGDGEGKHLDQRLDLVPAMV</sequence>
<keyword evidence="2" id="KW-1185">Reference proteome</keyword>
<proteinExistence type="predicted"/>
<organism evidence="1 2">
    <name type="scientific">Karstenula rhodostoma CBS 690.94</name>
    <dbReference type="NCBI Taxonomy" id="1392251"/>
    <lineage>
        <taxon>Eukaryota</taxon>
        <taxon>Fungi</taxon>
        <taxon>Dikarya</taxon>
        <taxon>Ascomycota</taxon>
        <taxon>Pezizomycotina</taxon>
        <taxon>Dothideomycetes</taxon>
        <taxon>Pleosporomycetidae</taxon>
        <taxon>Pleosporales</taxon>
        <taxon>Massarineae</taxon>
        <taxon>Didymosphaeriaceae</taxon>
        <taxon>Karstenula</taxon>
    </lineage>
</organism>
<dbReference type="OrthoDB" id="3545916at2759"/>
<comment type="caution">
    <text evidence="1">The sequence shown here is derived from an EMBL/GenBank/DDBJ whole genome shotgun (WGS) entry which is preliminary data.</text>
</comment>
<evidence type="ECO:0000313" key="1">
    <source>
        <dbReference type="EMBL" id="KAF2449568.1"/>
    </source>
</evidence>
<name>A0A9P4PUN0_9PLEO</name>
<gene>
    <name evidence="1" type="ORF">P171DRAFT_335389</name>
</gene>
<dbReference type="Proteomes" id="UP000799764">
    <property type="component" value="Unassembled WGS sequence"/>
</dbReference>
<dbReference type="EMBL" id="MU001494">
    <property type="protein sequence ID" value="KAF2449568.1"/>
    <property type="molecule type" value="Genomic_DNA"/>
</dbReference>
<protein>
    <submittedName>
        <fullName evidence="1">Uncharacterized protein</fullName>
    </submittedName>
</protein>
<feature type="non-terminal residue" evidence="1">
    <location>
        <position position="1"/>
    </location>
</feature>
<accession>A0A9P4PUN0</accession>
<dbReference type="AlphaFoldDB" id="A0A9P4PUN0"/>
<reference evidence="1" key="1">
    <citation type="journal article" date="2020" name="Stud. Mycol.">
        <title>101 Dothideomycetes genomes: a test case for predicting lifestyles and emergence of pathogens.</title>
        <authorList>
            <person name="Haridas S."/>
            <person name="Albert R."/>
            <person name="Binder M."/>
            <person name="Bloem J."/>
            <person name="Labutti K."/>
            <person name="Salamov A."/>
            <person name="Andreopoulos B."/>
            <person name="Baker S."/>
            <person name="Barry K."/>
            <person name="Bills G."/>
            <person name="Bluhm B."/>
            <person name="Cannon C."/>
            <person name="Castanera R."/>
            <person name="Culley D."/>
            <person name="Daum C."/>
            <person name="Ezra D."/>
            <person name="Gonzalez J."/>
            <person name="Henrissat B."/>
            <person name="Kuo A."/>
            <person name="Liang C."/>
            <person name="Lipzen A."/>
            <person name="Lutzoni F."/>
            <person name="Magnuson J."/>
            <person name="Mondo S."/>
            <person name="Nolan M."/>
            <person name="Ohm R."/>
            <person name="Pangilinan J."/>
            <person name="Park H.-J."/>
            <person name="Ramirez L."/>
            <person name="Alfaro M."/>
            <person name="Sun H."/>
            <person name="Tritt A."/>
            <person name="Yoshinaga Y."/>
            <person name="Zwiers L.-H."/>
            <person name="Turgeon B."/>
            <person name="Goodwin S."/>
            <person name="Spatafora J."/>
            <person name="Crous P."/>
            <person name="Grigoriev I."/>
        </authorList>
    </citation>
    <scope>NUCLEOTIDE SEQUENCE</scope>
    <source>
        <strain evidence="1">CBS 690.94</strain>
    </source>
</reference>
<evidence type="ECO:0000313" key="2">
    <source>
        <dbReference type="Proteomes" id="UP000799764"/>
    </source>
</evidence>
<feature type="non-terminal residue" evidence="1">
    <location>
        <position position="287"/>
    </location>
</feature>